<dbReference type="Gene3D" id="1.10.150.110">
    <property type="entry name" value="DNA polymerase beta, N-terminal domain-like"/>
    <property type="match status" value="1"/>
</dbReference>
<proteinExistence type="predicted"/>
<dbReference type="InterPro" id="IPR004013">
    <property type="entry name" value="PHP_dom"/>
</dbReference>
<dbReference type="InterPro" id="IPR003141">
    <property type="entry name" value="Pol/His_phosphatase_N"/>
</dbReference>
<keyword evidence="3" id="KW-1185">Reference proteome</keyword>
<feature type="domain" description="Polymerase/histidinol phosphatase N-terminal" evidence="1">
    <location>
        <begin position="153"/>
        <end position="232"/>
    </location>
</feature>
<dbReference type="InterPro" id="IPR010996">
    <property type="entry name" value="HHH_MUS81"/>
</dbReference>
<dbReference type="InterPro" id="IPR027421">
    <property type="entry name" value="DNA_pol_lamdba_lyase_dom_sf"/>
</dbReference>
<dbReference type="Pfam" id="PF02811">
    <property type="entry name" value="PHP"/>
    <property type="match status" value="1"/>
</dbReference>
<gene>
    <name evidence="2" type="ORF">GCM10010422_33590</name>
</gene>
<dbReference type="InterPro" id="IPR016195">
    <property type="entry name" value="Pol/histidinol_Pase-like"/>
</dbReference>
<dbReference type="Proteomes" id="UP001501721">
    <property type="component" value="Unassembled WGS sequence"/>
</dbReference>
<organism evidence="2 3">
    <name type="scientific">Streptomyces graminearus</name>
    <dbReference type="NCBI Taxonomy" id="284030"/>
    <lineage>
        <taxon>Bacteria</taxon>
        <taxon>Bacillati</taxon>
        <taxon>Actinomycetota</taxon>
        <taxon>Actinomycetes</taxon>
        <taxon>Kitasatosporales</taxon>
        <taxon>Streptomycetaceae</taxon>
        <taxon>Streptomyces</taxon>
    </lineage>
</organism>
<sequence>MQFRLGRNVLEGGFAGPDRRKGAAPSGVRVVCGRSRGSPRPCGAPGVSLGRMDAVAALERIAFLLERSLAPGYRVRAFRTAARVVDGLPPGEAAARAADGSLESLKGIGPKTAQVVREALAGEVPGYLRRLEEESEDLGREGPGAALRALLRGDCHTHSDWSDGGSPIEEMGRAAAALGHEWTVLTDHSPRLTVARGLSPERLREQLDVVAGLNARWAPFRLLTGIECDILDDGSLDQEPELLERLDVVVVSVHSKLRMDARAMTRRLVAAVRDPHADVLGHCTGRLVTGRGRPESRFDADEVFAACAASGTAVEINSRPERLDPPRRLLRRAVAAGTLFAIDTDAHAPGQLDWQILGCARAEECGVPAGRVVTAWSADELLGWTREGRVPARVAGA</sequence>
<dbReference type="SUPFAM" id="SSF47802">
    <property type="entry name" value="DNA polymerase beta, N-terminal domain-like"/>
    <property type="match status" value="1"/>
</dbReference>
<dbReference type="SMART" id="SM00481">
    <property type="entry name" value="POLIIIAc"/>
    <property type="match status" value="1"/>
</dbReference>
<dbReference type="PANTHER" id="PTHR36928">
    <property type="entry name" value="PHOSPHATASE YCDX-RELATED"/>
    <property type="match status" value="1"/>
</dbReference>
<reference evidence="3" key="1">
    <citation type="journal article" date="2019" name="Int. J. Syst. Evol. Microbiol.">
        <title>The Global Catalogue of Microorganisms (GCM) 10K type strain sequencing project: providing services to taxonomists for standard genome sequencing and annotation.</title>
        <authorList>
            <consortium name="The Broad Institute Genomics Platform"/>
            <consortium name="The Broad Institute Genome Sequencing Center for Infectious Disease"/>
            <person name="Wu L."/>
            <person name="Ma J."/>
        </authorList>
    </citation>
    <scope>NUCLEOTIDE SEQUENCE [LARGE SCALE GENOMIC DNA]</scope>
    <source>
        <strain evidence="3">JCM 6923</strain>
    </source>
</reference>
<dbReference type="InterPro" id="IPR047967">
    <property type="entry name" value="PolX_PHP"/>
</dbReference>
<dbReference type="SUPFAM" id="SSF89550">
    <property type="entry name" value="PHP domain-like"/>
    <property type="match status" value="1"/>
</dbReference>
<evidence type="ECO:0000313" key="2">
    <source>
        <dbReference type="EMBL" id="GAA2485277.1"/>
    </source>
</evidence>
<accession>A0ABP5YU20</accession>
<dbReference type="InterPro" id="IPR050243">
    <property type="entry name" value="PHP_phosphatase"/>
</dbReference>
<dbReference type="Gene3D" id="3.20.20.140">
    <property type="entry name" value="Metal-dependent hydrolases"/>
    <property type="match status" value="1"/>
</dbReference>
<dbReference type="PANTHER" id="PTHR36928:SF1">
    <property type="entry name" value="PHOSPHATASE YCDX-RELATED"/>
    <property type="match status" value="1"/>
</dbReference>
<dbReference type="NCBIfam" id="NF005928">
    <property type="entry name" value="PRK07945.1"/>
    <property type="match status" value="1"/>
</dbReference>
<evidence type="ECO:0000259" key="1">
    <source>
        <dbReference type="SMART" id="SM00481"/>
    </source>
</evidence>
<comment type="caution">
    <text evidence="2">The sequence shown here is derived from an EMBL/GenBank/DDBJ whole genome shotgun (WGS) entry which is preliminary data.</text>
</comment>
<dbReference type="CDD" id="cd07436">
    <property type="entry name" value="PHP_PolX"/>
    <property type="match status" value="1"/>
</dbReference>
<protein>
    <submittedName>
        <fullName evidence="2">PHP domain-containing protein</fullName>
    </submittedName>
</protein>
<name>A0ABP5YU20_9ACTN</name>
<evidence type="ECO:0000313" key="3">
    <source>
        <dbReference type="Proteomes" id="UP001501721"/>
    </source>
</evidence>
<dbReference type="EMBL" id="BAAATL010000014">
    <property type="protein sequence ID" value="GAA2485277.1"/>
    <property type="molecule type" value="Genomic_DNA"/>
</dbReference>
<dbReference type="Pfam" id="PF14716">
    <property type="entry name" value="HHH_8"/>
    <property type="match status" value="1"/>
</dbReference>